<feature type="compositionally biased region" description="Low complexity" evidence="1">
    <location>
        <begin position="367"/>
        <end position="393"/>
    </location>
</feature>
<comment type="caution">
    <text evidence="2">The sequence shown here is derived from an EMBL/GenBank/DDBJ whole genome shotgun (WGS) entry which is preliminary data.</text>
</comment>
<dbReference type="EMBL" id="QJNU01000475">
    <property type="protein sequence ID" value="RYO98093.1"/>
    <property type="molecule type" value="Genomic_DNA"/>
</dbReference>
<sequence length="706" mass="75460">MKLLRHSSPPSELSPTACIPPMPAVKSIVRLGSKPTSKVKSVLQKLQDSRPKRTSEAVNSKAGSGSNLANTQSTGASRPMTQARSQPPSNHSAPEMPGQGQSNAAILRNGSTKKTRKGNGDRRDPYEIPSDSEADELPKRIPSVEATPKSGVRSARSARRGVSTVPASTVPKSTQSYVGEPTPEKTIPETPTRQIVGSTAKATSGSHRRTPQPAPQDTETVPLTDHSITNESRRRTLQQIAEGATVVSLSDSKSQSDDEASEAREDLFAPAHFSNKAIGKRSHHAVNNHVNIVDQRELKSPNEASRPILIRNSRGVVPVYRRGTVPVPSAPEHDSLSGTSSEVSSDGGSDIPARLPPRTPEKAPGSTPTTPQAQAVTPRFDNSSSSAGSSTSGVAHRRVTRLMSGSSATRPNYRIPGIREMAAAQERAAGGTPSKLAKRSEIASDKADEGPPPEGRTAPRVETTDILVELPATTLEKQAECAVISPQGSPADTPHPPKSFGEINGAAFLSGGTPEPHSGAEEDGALDYVLRESPKWLNDVTQIEQHETSKPRSTKRRREKTISSSPVVGTREPGMVDGGDVLSAERPPSGTAQPLISPAPQPAKLTLATGHSGSREDRGSKKRKHADTADEVVSTASQQQQQQQQHGAAYNDDRSKKPREAKLTRKQRHRLRKRLESRHGEGSHHRSTIPAPGSTTTKKSKERNQR</sequence>
<feature type="compositionally biased region" description="Polar residues" evidence="1">
    <location>
        <begin position="99"/>
        <end position="110"/>
    </location>
</feature>
<protein>
    <submittedName>
        <fullName evidence="2">Uncharacterized protein</fullName>
    </submittedName>
</protein>
<feature type="compositionally biased region" description="Low complexity" evidence="1">
    <location>
        <begin position="150"/>
        <end position="163"/>
    </location>
</feature>
<organism evidence="2 3">
    <name type="scientific">Monosporascus ibericus</name>
    <dbReference type="NCBI Taxonomy" id="155417"/>
    <lineage>
        <taxon>Eukaryota</taxon>
        <taxon>Fungi</taxon>
        <taxon>Dikarya</taxon>
        <taxon>Ascomycota</taxon>
        <taxon>Pezizomycotina</taxon>
        <taxon>Sordariomycetes</taxon>
        <taxon>Xylariomycetidae</taxon>
        <taxon>Xylariales</taxon>
        <taxon>Xylariales incertae sedis</taxon>
        <taxon>Monosporascus</taxon>
    </lineage>
</organism>
<feature type="compositionally biased region" description="Polar residues" evidence="1">
    <location>
        <begin position="336"/>
        <end position="347"/>
    </location>
</feature>
<feature type="region of interest" description="Disordered" evidence="1">
    <location>
        <begin position="485"/>
        <end position="706"/>
    </location>
</feature>
<feature type="compositionally biased region" description="Polar residues" evidence="1">
    <location>
        <begin position="215"/>
        <end position="230"/>
    </location>
</feature>
<feature type="compositionally biased region" description="Basic and acidic residues" evidence="1">
    <location>
        <begin position="651"/>
        <end position="663"/>
    </location>
</feature>
<feature type="region of interest" description="Disordered" evidence="1">
    <location>
        <begin position="1"/>
        <end position="268"/>
    </location>
</feature>
<evidence type="ECO:0000256" key="1">
    <source>
        <dbReference type="SAM" id="MobiDB-lite"/>
    </source>
</evidence>
<feature type="region of interest" description="Disordered" evidence="1">
    <location>
        <begin position="323"/>
        <end position="464"/>
    </location>
</feature>
<accession>A0A4Q4T5W5</accession>
<dbReference type="Proteomes" id="UP000293360">
    <property type="component" value="Unassembled WGS sequence"/>
</dbReference>
<name>A0A4Q4T5W5_9PEZI</name>
<keyword evidence="3" id="KW-1185">Reference proteome</keyword>
<feature type="compositionally biased region" description="Polar residues" evidence="1">
    <location>
        <begin position="165"/>
        <end position="177"/>
    </location>
</feature>
<evidence type="ECO:0000313" key="2">
    <source>
        <dbReference type="EMBL" id="RYO98093.1"/>
    </source>
</evidence>
<feature type="compositionally biased region" description="Basic residues" evidence="1">
    <location>
        <begin position="664"/>
        <end position="676"/>
    </location>
</feature>
<gene>
    <name evidence="2" type="ORF">DL764_007194</name>
</gene>
<feature type="compositionally biased region" description="Polar residues" evidence="1">
    <location>
        <begin position="56"/>
        <end position="92"/>
    </location>
</feature>
<proteinExistence type="predicted"/>
<feature type="compositionally biased region" description="Polar residues" evidence="1">
    <location>
        <begin position="193"/>
        <end position="205"/>
    </location>
</feature>
<dbReference type="AlphaFoldDB" id="A0A4Q4T5W5"/>
<dbReference type="OrthoDB" id="4775403at2759"/>
<evidence type="ECO:0000313" key="3">
    <source>
        <dbReference type="Proteomes" id="UP000293360"/>
    </source>
</evidence>
<feature type="compositionally biased region" description="Basic and acidic residues" evidence="1">
    <location>
        <begin position="438"/>
        <end position="449"/>
    </location>
</feature>
<reference evidence="2 3" key="1">
    <citation type="submission" date="2018-06" db="EMBL/GenBank/DDBJ databases">
        <title>Complete Genomes of Monosporascus.</title>
        <authorList>
            <person name="Robinson A.J."/>
            <person name="Natvig D.O."/>
        </authorList>
    </citation>
    <scope>NUCLEOTIDE SEQUENCE [LARGE SCALE GENOMIC DNA]</scope>
    <source>
        <strain evidence="2 3">CBS 110550</strain>
    </source>
</reference>